<name>A0A655JTH9_MYCTX</name>
<accession>A0A655JTH9</accession>
<evidence type="ECO:0000313" key="3">
    <source>
        <dbReference type="Proteomes" id="UP000044938"/>
    </source>
</evidence>
<evidence type="ECO:0000313" key="2">
    <source>
        <dbReference type="EMBL" id="COX89562.1"/>
    </source>
</evidence>
<gene>
    <name evidence="2" type="ORF">ERS007720_04986</name>
</gene>
<feature type="region of interest" description="Disordered" evidence="1">
    <location>
        <begin position="22"/>
        <end position="43"/>
    </location>
</feature>
<evidence type="ECO:0000256" key="1">
    <source>
        <dbReference type="SAM" id="MobiDB-lite"/>
    </source>
</evidence>
<dbReference type="Proteomes" id="UP000044938">
    <property type="component" value="Unassembled WGS sequence"/>
</dbReference>
<dbReference type="AlphaFoldDB" id="A0A655JTH9"/>
<dbReference type="EMBL" id="CSAJ01001346">
    <property type="protein sequence ID" value="COX89562.1"/>
    <property type="molecule type" value="Genomic_DNA"/>
</dbReference>
<sequence length="90" mass="9709">MAIAYHDDDGVALALQKVDRRDHGSFERGGAGSAQQCRRRSDRNDVAIDAGGDTATWVCGELADGRQPDAARLGGFHDGRTQWVLTGILR</sequence>
<reference evidence="2 3" key="1">
    <citation type="submission" date="2015-03" db="EMBL/GenBank/DDBJ databases">
        <authorList>
            <consortium name="Pathogen Informatics"/>
        </authorList>
    </citation>
    <scope>NUCLEOTIDE SEQUENCE [LARGE SCALE GENOMIC DNA]</scope>
    <source>
        <strain evidence="2 3">M09401471</strain>
    </source>
</reference>
<organism evidence="2 3">
    <name type="scientific">Mycobacterium tuberculosis</name>
    <dbReference type="NCBI Taxonomy" id="1773"/>
    <lineage>
        <taxon>Bacteria</taxon>
        <taxon>Bacillati</taxon>
        <taxon>Actinomycetota</taxon>
        <taxon>Actinomycetes</taxon>
        <taxon>Mycobacteriales</taxon>
        <taxon>Mycobacteriaceae</taxon>
        <taxon>Mycobacterium</taxon>
        <taxon>Mycobacterium tuberculosis complex</taxon>
    </lineage>
</organism>
<protein>
    <submittedName>
        <fullName evidence="2">Uncharacterized protein</fullName>
    </submittedName>
</protein>
<proteinExistence type="predicted"/>